<dbReference type="AlphaFoldDB" id="A0A5B0HCZ2"/>
<name>A0A5B0HCZ2_9BURK</name>
<evidence type="ECO:0000313" key="3">
    <source>
        <dbReference type="Proteomes" id="UP000325273"/>
    </source>
</evidence>
<gene>
    <name evidence="2" type="ORF">FVF58_10510</name>
</gene>
<organism evidence="2 3">
    <name type="scientific">Paraburkholderia panacisoli</name>
    <dbReference type="NCBI Taxonomy" id="2603818"/>
    <lineage>
        <taxon>Bacteria</taxon>
        <taxon>Pseudomonadati</taxon>
        <taxon>Pseudomonadota</taxon>
        <taxon>Betaproteobacteria</taxon>
        <taxon>Burkholderiales</taxon>
        <taxon>Burkholderiaceae</taxon>
        <taxon>Paraburkholderia</taxon>
    </lineage>
</organism>
<feature type="signal peptide" evidence="1">
    <location>
        <begin position="1"/>
        <end position="30"/>
    </location>
</feature>
<dbReference type="RefSeq" id="WP_149669815.1">
    <property type="nucleotide sequence ID" value="NZ_VTUZ01000005.1"/>
</dbReference>
<evidence type="ECO:0000256" key="1">
    <source>
        <dbReference type="SAM" id="SignalP"/>
    </source>
</evidence>
<proteinExistence type="predicted"/>
<comment type="caution">
    <text evidence="2">The sequence shown here is derived from an EMBL/GenBank/DDBJ whole genome shotgun (WGS) entry which is preliminary data.</text>
</comment>
<accession>A0A5B0HCZ2</accession>
<keyword evidence="3" id="KW-1185">Reference proteome</keyword>
<keyword evidence="1" id="KW-0732">Signal</keyword>
<evidence type="ECO:0000313" key="2">
    <source>
        <dbReference type="EMBL" id="KAA1013186.1"/>
    </source>
</evidence>
<feature type="chain" id="PRO_5022843562" evidence="1">
    <location>
        <begin position="31"/>
        <end position="135"/>
    </location>
</feature>
<protein>
    <submittedName>
        <fullName evidence="2">Uncharacterized protein</fullName>
    </submittedName>
</protein>
<dbReference type="Proteomes" id="UP000325273">
    <property type="component" value="Unassembled WGS sequence"/>
</dbReference>
<sequence>MQRHLSQWRWVVILAACVIPVMHCAATARATDLYVEHGGAASAWANNAAHNSLQRAQPAVVFSGQTAAYFGDVPFTVVGVYGATMLDMLSGGPLVLVRWPNDCCSARQRWHTRRPMDNTPADPPGAHIFFLWPES</sequence>
<dbReference type="EMBL" id="VTUZ01000005">
    <property type="protein sequence ID" value="KAA1013186.1"/>
    <property type="molecule type" value="Genomic_DNA"/>
</dbReference>
<reference evidence="2 3" key="1">
    <citation type="submission" date="2019-08" db="EMBL/GenBank/DDBJ databases">
        <title>Paraburkholderia sp. DCY113.</title>
        <authorList>
            <person name="Kang J."/>
        </authorList>
    </citation>
    <scope>NUCLEOTIDE SEQUENCE [LARGE SCALE GENOMIC DNA]</scope>
    <source>
        <strain evidence="2 3">DCY113</strain>
    </source>
</reference>